<gene>
    <name evidence="2" type="ORF">FNK824_LOCUS28636</name>
    <name evidence="1" type="ORF">SEV965_LOCUS35557</name>
</gene>
<dbReference type="Proteomes" id="UP000663874">
    <property type="component" value="Unassembled WGS sequence"/>
</dbReference>
<accession>A0A819RSI4</accession>
<reference evidence="2" key="1">
    <citation type="submission" date="2021-02" db="EMBL/GenBank/DDBJ databases">
        <authorList>
            <person name="Nowell W R."/>
        </authorList>
    </citation>
    <scope>NUCLEOTIDE SEQUENCE</scope>
</reference>
<evidence type="ECO:0000313" key="2">
    <source>
        <dbReference type="EMBL" id="CAF4049715.1"/>
    </source>
</evidence>
<dbReference type="Proteomes" id="UP000663889">
    <property type="component" value="Unassembled WGS sequence"/>
</dbReference>
<dbReference type="EMBL" id="CAJNOU010005865">
    <property type="protein sequence ID" value="CAF1490624.1"/>
    <property type="molecule type" value="Genomic_DNA"/>
</dbReference>
<protein>
    <submittedName>
        <fullName evidence="2">Uncharacterized protein</fullName>
    </submittedName>
</protein>
<proteinExistence type="predicted"/>
<sequence length="73" mass="8947">MIQSIDCEEYNNLMNESLKHETYSDFVDHFIKFRPEFREQFAHLHQINERHNAVEKLGEFNQRYTKTKRSTLL</sequence>
<organism evidence="2 3">
    <name type="scientific">Rotaria sordida</name>
    <dbReference type="NCBI Taxonomy" id="392033"/>
    <lineage>
        <taxon>Eukaryota</taxon>
        <taxon>Metazoa</taxon>
        <taxon>Spiralia</taxon>
        <taxon>Gnathifera</taxon>
        <taxon>Rotifera</taxon>
        <taxon>Eurotatoria</taxon>
        <taxon>Bdelloidea</taxon>
        <taxon>Philodinida</taxon>
        <taxon>Philodinidae</taxon>
        <taxon>Rotaria</taxon>
    </lineage>
</organism>
<evidence type="ECO:0000313" key="3">
    <source>
        <dbReference type="Proteomes" id="UP000663874"/>
    </source>
</evidence>
<name>A0A819RSI4_9BILA</name>
<comment type="caution">
    <text evidence="2">The sequence shown here is derived from an EMBL/GenBank/DDBJ whole genome shotgun (WGS) entry which is preliminary data.</text>
</comment>
<evidence type="ECO:0000313" key="1">
    <source>
        <dbReference type="EMBL" id="CAF1490624.1"/>
    </source>
</evidence>
<dbReference type="AlphaFoldDB" id="A0A819RSI4"/>
<dbReference type="EMBL" id="CAJOBE010007931">
    <property type="protein sequence ID" value="CAF4049715.1"/>
    <property type="molecule type" value="Genomic_DNA"/>
</dbReference>